<evidence type="ECO:0000313" key="5">
    <source>
        <dbReference type="EMBL" id="TYP88994.1"/>
    </source>
</evidence>
<keyword evidence="1" id="KW-0805">Transcription regulation</keyword>
<evidence type="ECO:0000259" key="4">
    <source>
        <dbReference type="PROSITE" id="PS01124"/>
    </source>
</evidence>
<dbReference type="PANTHER" id="PTHR46796:SF6">
    <property type="entry name" value="ARAC SUBFAMILY"/>
    <property type="match status" value="1"/>
</dbReference>
<protein>
    <submittedName>
        <fullName evidence="5">AraC family transcriptional regulator</fullName>
    </submittedName>
</protein>
<accession>A0A5S5D0X4</accession>
<sequence>MTTLLDTDLLPATERLDAVHAVYEGQSPRRSVVVGAGPVRHRVERLPLGPDVHLLQTGGSALRIVRTPRQVRADAPEHVAIGLHRRGAALVSTAGTDADIPVGHLNCVDMTRPYDFVHRTANSHDVLILGNRQVGVSVDVVRAAAPALPRSPVYHLVRGHVAGLYRAARGLGPEHRSLTGQATAALVRALLTTAAQSRGMTAAMDDALEARIALYLDAHLADRDLTVERVAAAHAISVRHLYDVWARAGHERTPAQWIGERRLQRARERLRDPDAGRTSIGVVARQSGFPDSSHFSRRFRERFGVSPTEWRAAGGRAASR</sequence>
<dbReference type="AlphaFoldDB" id="A0A5S5D0X4"/>
<dbReference type="Gene3D" id="1.10.10.60">
    <property type="entry name" value="Homeodomain-like"/>
    <property type="match status" value="1"/>
</dbReference>
<dbReference type="InterPro" id="IPR018060">
    <property type="entry name" value="HTH_AraC"/>
</dbReference>
<dbReference type="SMART" id="SM00342">
    <property type="entry name" value="HTH_ARAC"/>
    <property type="match status" value="1"/>
</dbReference>
<dbReference type="GO" id="GO:0043565">
    <property type="term" value="F:sequence-specific DNA binding"/>
    <property type="evidence" value="ECO:0007669"/>
    <property type="project" value="InterPro"/>
</dbReference>
<dbReference type="InterPro" id="IPR050204">
    <property type="entry name" value="AraC_XylS_family_regulators"/>
</dbReference>
<dbReference type="RefSeq" id="WP_166532212.1">
    <property type="nucleotide sequence ID" value="NZ_VNHW01000003.1"/>
</dbReference>
<evidence type="ECO:0000256" key="2">
    <source>
        <dbReference type="ARBA" id="ARBA00023125"/>
    </source>
</evidence>
<gene>
    <name evidence="5" type="ORF">BD833_103150</name>
</gene>
<dbReference type="PRINTS" id="PR00032">
    <property type="entry name" value="HTHARAC"/>
</dbReference>
<dbReference type="PANTHER" id="PTHR46796">
    <property type="entry name" value="HTH-TYPE TRANSCRIPTIONAL ACTIVATOR RHAS-RELATED"/>
    <property type="match status" value="1"/>
</dbReference>
<keyword evidence="2" id="KW-0238">DNA-binding</keyword>
<dbReference type="InterPro" id="IPR020449">
    <property type="entry name" value="Tscrpt_reg_AraC-type_HTH"/>
</dbReference>
<evidence type="ECO:0000313" key="6">
    <source>
        <dbReference type="Proteomes" id="UP000322499"/>
    </source>
</evidence>
<dbReference type="InterPro" id="IPR009057">
    <property type="entry name" value="Homeodomain-like_sf"/>
</dbReference>
<organism evidence="5 6">
    <name type="scientific">Blastococcus xanthinilyticus</name>
    <dbReference type="NCBI Taxonomy" id="1564164"/>
    <lineage>
        <taxon>Bacteria</taxon>
        <taxon>Bacillati</taxon>
        <taxon>Actinomycetota</taxon>
        <taxon>Actinomycetes</taxon>
        <taxon>Geodermatophilales</taxon>
        <taxon>Geodermatophilaceae</taxon>
        <taxon>Blastococcus</taxon>
    </lineage>
</organism>
<dbReference type="InterPro" id="IPR018062">
    <property type="entry name" value="HTH_AraC-typ_CS"/>
</dbReference>
<dbReference type="PROSITE" id="PS01124">
    <property type="entry name" value="HTH_ARAC_FAMILY_2"/>
    <property type="match status" value="1"/>
</dbReference>
<dbReference type="Proteomes" id="UP000322499">
    <property type="component" value="Unassembled WGS sequence"/>
</dbReference>
<reference evidence="5 6" key="1">
    <citation type="submission" date="2019-07" db="EMBL/GenBank/DDBJ databases">
        <title>Genomic Encyclopedia of Archaeal and Bacterial Type Strains, Phase II (KMG-II): from individual species to whole genera.</title>
        <authorList>
            <person name="Goeker M."/>
        </authorList>
    </citation>
    <scope>NUCLEOTIDE SEQUENCE [LARGE SCALE GENOMIC DNA]</scope>
    <source>
        <strain evidence="5 6">DSM 46842</strain>
    </source>
</reference>
<keyword evidence="6" id="KW-1185">Reference proteome</keyword>
<comment type="caution">
    <text evidence="5">The sequence shown here is derived from an EMBL/GenBank/DDBJ whole genome shotgun (WGS) entry which is preliminary data.</text>
</comment>
<dbReference type="Pfam" id="PF12833">
    <property type="entry name" value="HTH_18"/>
    <property type="match status" value="1"/>
</dbReference>
<dbReference type="SUPFAM" id="SSF46689">
    <property type="entry name" value="Homeodomain-like"/>
    <property type="match status" value="1"/>
</dbReference>
<feature type="domain" description="HTH araC/xylS-type" evidence="4">
    <location>
        <begin position="210"/>
        <end position="313"/>
    </location>
</feature>
<proteinExistence type="predicted"/>
<evidence type="ECO:0000256" key="3">
    <source>
        <dbReference type="ARBA" id="ARBA00023163"/>
    </source>
</evidence>
<name>A0A5S5D0X4_9ACTN</name>
<dbReference type="EMBL" id="VNHW01000003">
    <property type="protein sequence ID" value="TYP88994.1"/>
    <property type="molecule type" value="Genomic_DNA"/>
</dbReference>
<keyword evidence="3" id="KW-0804">Transcription</keyword>
<dbReference type="GO" id="GO:0003700">
    <property type="term" value="F:DNA-binding transcription factor activity"/>
    <property type="evidence" value="ECO:0007669"/>
    <property type="project" value="InterPro"/>
</dbReference>
<evidence type="ECO:0000256" key="1">
    <source>
        <dbReference type="ARBA" id="ARBA00023015"/>
    </source>
</evidence>
<dbReference type="PROSITE" id="PS00041">
    <property type="entry name" value="HTH_ARAC_FAMILY_1"/>
    <property type="match status" value="1"/>
</dbReference>